<evidence type="ECO:0000313" key="1">
    <source>
        <dbReference type="EMBL" id="SDJ15108.1"/>
    </source>
</evidence>
<dbReference type="AlphaFoldDB" id="A0A1G8RDR8"/>
<reference evidence="1 2" key="1">
    <citation type="submission" date="2016-10" db="EMBL/GenBank/DDBJ databases">
        <authorList>
            <person name="de Groot N.N."/>
        </authorList>
    </citation>
    <scope>NUCLEOTIDE SEQUENCE [LARGE SCALE GENOMIC DNA]</scope>
    <source>
        <strain evidence="1 2">DSM 28010</strain>
    </source>
</reference>
<dbReference type="EMBL" id="FNEB01000009">
    <property type="protein sequence ID" value="SDJ15108.1"/>
    <property type="molecule type" value="Genomic_DNA"/>
</dbReference>
<gene>
    <name evidence="1" type="ORF">SAMN05421850_10977</name>
</gene>
<organism evidence="1 2">
    <name type="scientific">Lutimaribacter saemankumensis</name>
    <dbReference type="NCBI Taxonomy" id="490829"/>
    <lineage>
        <taxon>Bacteria</taxon>
        <taxon>Pseudomonadati</taxon>
        <taxon>Pseudomonadota</taxon>
        <taxon>Alphaproteobacteria</taxon>
        <taxon>Rhodobacterales</taxon>
        <taxon>Roseobacteraceae</taxon>
        <taxon>Lutimaribacter</taxon>
    </lineage>
</organism>
<name>A0A1G8RDR8_9RHOB</name>
<evidence type="ECO:0000313" key="2">
    <source>
        <dbReference type="Proteomes" id="UP000199340"/>
    </source>
</evidence>
<sequence length="64" mass="7498">MSQKWKRPGGARQRTTEAESCHMGLTWEEYTKRRDLQTRRLQQRHGLDAHTARLIASLCFGEGR</sequence>
<protein>
    <submittedName>
        <fullName evidence="1">Uncharacterized protein</fullName>
    </submittedName>
</protein>
<dbReference type="Proteomes" id="UP000199340">
    <property type="component" value="Unassembled WGS sequence"/>
</dbReference>
<proteinExistence type="predicted"/>
<accession>A0A1G8RDR8</accession>
<keyword evidence="2" id="KW-1185">Reference proteome</keyword>
<dbReference type="STRING" id="490829.SAMN05421850_10977"/>
<dbReference type="OrthoDB" id="9914701at2"/>
<dbReference type="RefSeq" id="WP_139170544.1">
    <property type="nucleotide sequence ID" value="NZ_FNEB01000009.1"/>
</dbReference>